<keyword evidence="1" id="KW-0456">Lyase</keyword>
<proteinExistence type="predicted"/>
<dbReference type="EMBL" id="CADCUI010000012">
    <property type="protein sequence ID" value="CAA9334505.1"/>
    <property type="molecule type" value="Genomic_DNA"/>
</dbReference>
<reference evidence="1" key="1">
    <citation type="submission" date="2020-02" db="EMBL/GenBank/DDBJ databases">
        <authorList>
            <person name="Meier V. D."/>
        </authorList>
    </citation>
    <scope>NUCLEOTIDE SEQUENCE</scope>
    <source>
        <strain evidence="1">AVDCRST_MAG34</strain>
    </source>
</reference>
<dbReference type="AlphaFoldDB" id="A0A6J4LKW4"/>
<protein>
    <submittedName>
        <fullName evidence="1">Adenylate cyclase</fullName>
        <ecNumber evidence="1">4.6.1.1</ecNumber>
    </submittedName>
</protein>
<evidence type="ECO:0000313" key="1">
    <source>
        <dbReference type="EMBL" id="CAA9334505.1"/>
    </source>
</evidence>
<accession>A0A6J4LKW4</accession>
<gene>
    <name evidence="1" type="ORF">AVDCRST_MAG34-600</name>
</gene>
<organism evidence="1">
    <name type="scientific">uncultured Nocardioidaceae bacterium</name>
    <dbReference type="NCBI Taxonomy" id="253824"/>
    <lineage>
        <taxon>Bacteria</taxon>
        <taxon>Bacillati</taxon>
        <taxon>Actinomycetota</taxon>
        <taxon>Actinomycetes</taxon>
        <taxon>Propionibacteriales</taxon>
        <taxon>Nocardioidaceae</taxon>
        <taxon>environmental samples</taxon>
    </lineage>
</organism>
<sequence>MTPGPGLTVAELFHWLTGGEVSEALLDWAPDVAALTSVLLERSHAFRFVVSPPEGARWPPTDDPPYTVAVTEAATAWRALMDGPEGGAPERVRQLWTEVLTHQDIALSELTAGRPWALCQAVLMLHSIADEAAAGCAGSGSTSGAGATHLARAHEMLARRGTLARLPADRVLHLPKTRTTPVGMTHRSLSRYGATTTQAVPAVWHRTPLRRLGGGPAARHANVLLLPWPLRIRESDFEPVPGSIRRPEREPFGFFRYVPSEPVDLDVVDQLLDAALDEVDAVDVAVLPEGCLEESDIAGLEALLARRGVPMLVAGLRIAPDGPGRMPGNGVHVGMLNGNTWWHYRQHKHHRWFLDAGQVEQYNIAGALHPGVRWWEEMEIPARSVNVFELGGGITVAAVVCEDLARLDGVAELLRAIGPTIVVTLLLDGPQLASRWTARYAGVLADDPGSAVLTLTAYGMATRSRPRGVPPSGVVAMWKDPSRGMREIPLENGAQGVLLKASFGRAPRYAADGRRPMDDATDLYVTGVHQLRVAPGQHTPRPGAVTTQTGECPLDTVELSVLWSWAEGFARAGDGGGAAVEQVLDEAQAGAPWRAGLGLPEPSGRLGEALAELGAVGRRCLQKAGTGQPAALLAALEEAPAEDGQVHRLVRRVLRTALDAALPGQLR</sequence>
<dbReference type="GO" id="GO:0004016">
    <property type="term" value="F:adenylate cyclase activity"/>
    <property type="evidence" value="ECO:0007669"/>
    <property type="project" value="UniProtKB-EC"/>
</dbReference>
<dbReference type="EC" id="4.6.1.1" evidence="1"/>
<name>A0A6J4LKW4_9ACTN</name>